<dbReference type="OrthoDB" id="192611at2759"/>
<evidence type="ECO:0000256" key="4">
    <source>
        <dbReference type="ARBA" id="ARBA00023180"/>
    </source>
</evidence>
<gene>
    <name evidence="9" type="primary">LOC115888593</name>
</gene>
<feature type="domain" description="TB" evidence="6">
    <location>
        <begin position="29"/>
        <end position="92"/>
    </location>
</feature>
<dbReference type="PANTHER" id="PTHR13866:SF29">
    <property type="entry name" value="FOLLISTATIN"/>
    <property type="match status" value="1"/>
</dbReference>
<dbReference type="GO" id="GO:0050840">
    <property type="term" value="F:extracellular matrix binding"/>
    <property type="evidence" value="ECO:0007669"/>
    <property type="project" value="TreeGrafter"/>
</dbReference>
<keyword evidence="2" id="KW-0677">Repeat</keyword>
<proteinExistence type="predicted"/>
<dbReference type="FunCoup" id="A0A6J2YN10">
    <property type="interactions" value="3"/>
</dbReference>
<dbReference type="SUPFAM" id="SSF100895">
    <property type="entry name" value="Kazal-type serine protease inhibitors"/>
    <property type="match status" value="3"/>
</dbReference>
<dbReference type="InParanoid" id="A0A6J2YN10"/>
<keyword evidence="8" id="KW-1185">Reference proteome</keyword>
<dbReference type="InterPro" id="IPR036773">
    <property type="entry name" value="TB_dom_sf"/>
</dbReference>
<keyword evidence="4" id="KW-0325">Glycoprotein</keyword>
<dbReference type="PANTHER" id="PTHR13866">
    <property type="entry name" value="SPARC OSTEONECTIN"/>
    <property type="match status" value="1"/>
</dbReference>
<dbReference type="SMART" id="SM00280">
    <property type="entry name" value="KAZAL"/>
    <property type="match status" value="3"/>
</dbReference>
<dbReference type="AlphaFoldDB" id="A0A6J2YN10"/>
<evidence type="ECO:0000313" key="8">
    <source>
        <dbReference type="Proteomes" id="UP000504635"/>
    </source>
</evidence>
<organism evidence="8 9">
    <name type="scientific">Sitophilus oryzae</name>
    <name type="common">Rice weevil</name>
    <name type="synonym">Curculio oryzae</name>
    <dbReference type="NCBI Taxonomy" id="7048"/>
    <lineage>
        <taxon>Eukaryota</taxon>
        <taxon>Metazoa</taxon>
        <taxon>Ecdysozoa</taxon>
        <taxon>Arthropoda</taxon>
        <taxon>Hexapoda</taxon>
        <taxon>Insecta</taxon>
        <taxon>Pterygota</taxon>
        <taxon>Neoptera</taxon>
        <taxon>Endopterygota</taxon>
        <taxon>Coleoptera</taxon>
        <taxon>Polyphaga</taxon>
        <taxon>Cucujiformia</taxon>
        <taxon>Curculionidae</taxon>
        <taxon>Dryophthorinae</taxon>
        <taxon>Sitophilus</taxon>
    </lineage>
</organism>
<dbReference type="Pfam" id="PF21333">
    <property type="entry name" value="FST_N"/>
    <property type="match status" value="1"/>
</dbReference>
<evidence type="ECO:0000259" key="6">
    <source>
        <dbReference type="PROSITE" id="PS51364"/>
    </source>
</evidence>
<reference evidence="9" key="1">
    <citation type="submission" date="2025-08" db="UniProtKB">
        <authorList>
            <consortium name="RefSeq"/>
        </authorList>
    </citation>
    <scope>IDENTIFICATION</scope>
    <source>
        <tissue evidence="9">Gonads</tissue>
    </source>
</reference>
<evidence type="ECO:0000256" key="2">
    <source>
        <dbReference type="ARBA" id="ARBA00022737"/>
    </source>
</evidence>
<dbReference type="GO" id="GO:0005509">
    <property type="term" value="F:calcium ion binding"/>
    <property type="evidence" value="ECO:0007669"/>
    <property type="project" value="TreeGrafter"/>
</dbReference>
<dbReference type="InterPro" id="IPR036058">
    <property type="entry name" value="Kazal_dom_sf"/>
</dbReference>
<evidence type="ECO:0000256" key="5">
    <source>
        <dbReference type="SAM" id="SignalP"/>
    </source>
</evidence>
<feature type="signal peptide" evidence="5">
    <location>
        <begin position="1"/>
        <end position="28"/>
    </location>
</feature>
<dbReference type="GO" id="GO:0005518">
    <property type="term" value="F:collagen binding"/>
    <property type="evidence" value="ECO:0007669"/>
    <property type="project" value="TreeGrafter"/>
</dbReference>
<dbReference type="PROSITE" id="PS51465">
    <property type="entry name" value="KAZAL_2"/>
    <property type="match status" value="3"/>
</dbReference>
<dbReference type="GeneID" id="115888593"/>
<sequence length="330" mass="36075">MHAVLCRSWPLLVLSCLLLALSIDYSIAGTCWSAMVKNSNGKCTEILHEHISKEDCCTSTASVTTAWSADEMDSSSLFFWRMLGGGVNCLPCRNSCSNVDCDKDKACVMRKGIPKCVCAPTCKDGKKRPKGAVCGTDGRSYRSTCRLKKKSCKQKLRDLSVAYYGLCQSSCDRISCPDGKTCLLDQNRTPHCAHCPRKQRCAAGPKHRPVCAADGLTYKSTCHLREVACRTGKAVPVAYKGPCKENVTCDDIRCQDRQHCLADVAAGGRPRCVSCADACRSKYLHGPVCATNNSTYPTWCHMMQDACAKGYVIETKYAGKCVSKTKLAHF</sequence>
<dbReference type="PROSITE" id="PS51364">
    <property type="entry name" value="TB"/>
    <property type="match status" value="1"/>
</dbReference>
<feature type="domain" description="Kazal-like" evidence="7">
    <location>
        <begin position="186"/>
        <end position="245"/>
    </location>
</feature>
<dbReference type="InterPro" id="IPR002350">
    <property type="entry name" value="Kazal_dom"/>
</dbReference>
<dbReference type="CDD" id="cd00104">
    <property type="entry name" value="KAZAL_FS"/>
    <property type="match status" value="2"/>
</dbReference>
<name>A0A6J2YN10_SITOR</name>
<dbReference type="KEGG" id="soy:115888593"/>
<dbReference type="RefSeq" id="XP_030764215.1">
    <property type="nucleotide sequence ID" value="XM_030908355.1"/>
</dbReference>
<evidence type="ECO:0000256" key="3">
    <source>
        <dbReference type="ARBA" id="ARBA00023157"/>
    </source>
</evidence>
<dbReference type="Pfam" id="PF07648">
    <property type="entry name" value="Kazal_2"/>
    <property type="match status" value="3"/>
</dbReference>
<dbReference type="Gene3D" id="3.90.290.10">
    <property type="entry name" value="TGF-beta binding (TB) domain"/>
    <property type="match status" value="1"/>
</dbReference>
<evidence type="ECO:0000259" key="7">
    <source>
        <dbReference type="PROSITE" id="PS51465"/>
    </source>
</evidence>
<dbReference type="Gene3D" id="3.30.60.30">
    <property type="match status" value="3"/>
</dbReference>
<evidence type="ECO:0000256" key="1">
    <source>
        <dbReference type="ARBA" id="ARBA00022729"/>
    </source>
</evidence>
<dbReference type="SMART" id="SM00274">
    <property type="entry name" value="FOLN"/>
    <property type="match status" value="3"/>
</dbReference>
<evidence type="ECO:0000313" key="9">
    <source>
        <dbReference type="RefSeq" id="XP_030764215.1"/>
    </source>
</evidence>
<feature type="chain" id="PRO_5027093200" evidence="5">
    <location>
        <begin position="29"/>
        <end position="330"/>
    </location>
</feature>
<dbReference type="GO" id="GO:0005615">
    <property type="term" value="C:extracellular space"/>
    <property type="evidence" value="ECO:0007669"/>
    <property type="project" value="TreeGrafter"/>
</dbReference>
<dbReference type="CTD" id="2768836"/>
<dbReference type="InterPro" id="IPR003645">
    <property type="entry name" value="Fol_N"/>
</dbReference>
<dbReference type="Proteomes" id="UP000504635">
    <property type="component" value="Unplaced"/>
</dbReference>
<protein>
    <submittedName>
        <fullName evidence="9">Follistatin</fullName>
    </submittedName>
</protein>
<dbReference type="InterPro" id="IPR017878">
    <property type="entry name" value="TB_dom"/>
</dbReference>
<keyword evidence="3" id="KW-1015">Disulfide bond</keyword>
<keyword evidence="1 5" id="KW-0732">Signal</keyword>
<feature type="domain" description="Kazal-like" evidence="7">
    <location>
        <begin position="273"/>
        <end position="323"/>
    </location>
</feature>
<accession>A0A6J2YN10</accession>
<feature type="domain" description="Kazal-like" evidence="7">
    <location>
        <begin position="119"/>
        <end position="169"/>
    </location>
</feature>